<dbReference type="PANTHER" id="PTHR36143:SF4">
    <property type="entry name" value="OS08G0177500 PROTEIN"/>
    <property type="match status" value="1"/>
</dbReference>
<feature type="compositionally biased region" description="Polar residues" evidence="1">
    <location>
        <begin position="207"/>
        <end position="218"/>
    </location>
</feature>
<feature type="compositionally biased region" description="Acidic residues" evidence="1">
    <location>
        <begin position="439"/>
        <end position="454"/>
    </location>
</feature>
<dbReference type="OrthoDB" id="656845at2759"/>
<gene>
    <name evidence="3" type="ORF">E6C27_scaffold133G001620</name>
</gene>
<name>A0A5A7TY56_CUCMM</name>
<keyword evidence="2" id="KW-0472">Membrane</keyword>
<feature type="compositionally biased region" description="Basic and acidic residues" evidence="1">
    <location>
        <begin position="177"/>
        <end position="193"/>
    </location>
</feature>
<protein>
    <submittedName>
        <fullName evidence="3">Glutamic acid-rich protein-like</fullName>
    </submittedName>
</protein>
<comment type="caution">
    <text evidence="3">The sequence shown here is derived from an EMBL/GenBank/DDBJ whole genome shotgun (WGS) entry which is preliminary data.</text>
</comment>
<organism evidence="3 4">
    <name type="scientific">Cucumis melo var. makuwa</name>
    <name type="common">Oriental melon</name>
    <dbReference type="NCBI Taxonomy" id="1194695"/>
    <lineage>
        <taxon>Eukaryota</taxon>
        <taxon>Viridiplantae</taxon>
        <taxon>Streptophyta</taxon>
        <taxon>Embryophyta</taxon>
        <taxon>Tracheophyta</taxon>
        <taxon>Spermatophyta</taxon>
        <taxon>Magnoliopsida</taxon>
        <taxon>eudicotyledons</taxon>
        <taxon>Gunneridae</taxon>
        <taxon>Pentapetalae</taxon>
        <taxon>rosids</taxon>
        <taxon>fabids</taxon>
        <taxon>Cucurbitales</taxon>
        <taxon>Cucurbitaceae</taxon>
        <taxon>Benincaseae</taxon>
        <taxon>Cucumis</taxon>
    </lineage>
</organism>
<proteinExistence type="predicted"/>
<feature type="compositionally biased region" description="Basic and acidic residues" evidence="1">
    <location>
        <begin position="351"/>
        <end position="381"/>
    </location>
</feature>
<keyword evidence="2" id="KW-1133">Transmembrane helix</keyword>
<accession>A0A5A7TY56</accession>
<feature type="transmembrane region" description="Helical" evidence="2">
    <location>
        <begin position="20"/>
        <end position="37"/>
    </location>
</feature>
<keyword evidence="2" id="KW-0812">Transmembrane</keyword>
<dbReference type="PANTHER" id="PTHR36143">
    <property type="entry name" value="OS08G0177500 PROTEIN"/>
    <property type="match status" value="1"/>
</dbReference>
<evidence type="ECO:0000313" key="4">
    <source>
        <dbReference type="Proteomes" id="UP000321393"/>
    </source>
</evidence>
<evidence type="ECO:0000256" key="2">
    <source>
        <dbReference type="SAM" id="Phobius"/>
    </source>
</evidence>
<sequence length="454" mass="51943">MGSVGSLQSKASSSRGRSYALMLLIAFGAALLGVMLLHKFRERRICNLLLKRTDQDLRSFQLLFQKETDRSKELAKSLEDMTAALYLLRSQKMELDRRLLELQSTIDSLRDEQKITSVALQEKQREIKALREKEIDSGNDNPQVVALTQSLKQKEDELEELRRRHKSPGAIAANDSSDPRGDSTMSEEKRDQLLESGNGKGGESESMDNNRGGSTSTGFHEIETQKLEETHEGEEERQKQEKLGDEGENANGREVEGETKITNEHKEKEGGDFEEVENGRANKIARSEIRMKTETGKYGNTRKIRGKRWRYIVKRRAVDNGWRLISKKMKKENGNNRNLNDIRAIGTTHGKFTDGAEEKMKEERTQEAKENLMEKENKMVQEENLNSENDDTSREKNGNGDVGDDRIKKNPGEEMEPNDLKSKEKEEPERGTDFKEDGKEEEEENKEEPEESEF</sequence>
<feature type="compositionally biased region" description="Basic and acidic residues" evidence="1">
    <location>
        <begin position="220"/>
        <end position="288"/>
    </location>
</feature>
<feature type="region of interest" description="Disordered" evidence="1">
    <location>
        <begin position="155"/>
        <end position="288"/>
    </location>
</feature>
<dbReference type="Proteomes" id="UP000321393">
    <property type="component" value="Unassembled WGS sequence"/>
</dbReference>
<dbReference type="AlphaFoldDB" id="A0A5A7TY56"/>
<feature type="region of interest" description="Disordered" evidence="1">
    <location>
        <begin position="333"/>
        <end position="454"/>
    </location>
</feature>
<evidence type="ECO:0000256" key="1">
    <source>
        <dbReference type="SAM" id="MobiDB-lite"/>
    </source>
</evidence>
<feature type="compositionally biased region" description="Basic and acidic residues" evidence="1">
    <location>
        <begin position="391"/>
        <end position="438"/>
    </location>
</feature>
<dbReference type="EMBL" id="SSTE01013041">
    <property type="protein sequence ID" value="KAA0047888.1"/>
    <property type="molecule type" value="Genomic_DNA"/>
</dbReference>
<evidence type="ECO:0000313" key="3">
    <source>
        <dbReference type="EMBL" id="KAA0047888.1"/>
    </source>
</evidence>
<dbReference type="SMR" id="A0A5A7TY56"/>
<reference evidence="3 4" key="1">
    <citation type="submission" date="2019-08" db="EMBL/GenBank/DDBJ databases">
        <title>Draft genome sequences of two oriental melons (Cucumis melo L. var makuwa).</title>
        <authorList>
            <person name="Kwon S.-Y."/>
        </authorList>
    </citation>
    <scope>NUCLEOTIDE SEQUENCE [LARGE SCALE GENOMIC DNA]</scope>
    <source>
        <strain evidence="4">cv. SW 3</strain>
        <tissue evidence="3">Leaf</tissue>
    </source>
</reference>